<gene>
    <name evidence="9" type="ORF">GCM10011578_054570</name>
</gene>
<dbReference type="SUPFAM" id="SSF161098">
    <property type="entry name" value="MetI-like"/>
    <property type="match status" value="1"/>
</dbReference>
<evidence type="ECO:0000256" key="3">
    <source>
        <dbReference type="ARBA" id="ARBA00022475"/>
    </source>
</evidence>
<dbReference type="AlphaFoldDB" id="A0A918CTI5"/>
<evidence type="ECO:0000256" key="2">
    <source>
        <dbReference type="ARBA" id="ARBA00022448"/>
    </source>
</evidence>
<feature type="domain" description="ABC transmembrane type-1" evidence="8">
    <location>
        <begin position="49"/>
        <end position="257"/>
    </location>
</feature>
<dbReference type="InterPro" id="IPR035906">
    <property type="entry name" value="MetI-like_sf"/>
</dbReference>
<sequence>MEARRAALGLNDPIWSQYVHYLKNLLAGDFGESITRPGLSVSQIIGQRLPATIELAGLAFVIAMLVSIPLGVLMAALTRGGRRQRTELAFTSSSIVFAAIPEFILAVGLVCLFGQGVGLLGIFPVAGRSGPLSLVLPVISLAVAPTVVLARVVRVEVLTVMEADYIRTARSKRLRAWRLYLRHALPNAVTATLTLSGLLLGGLIAGTVLVESVMAWPGLGSSMVSSILTKDYPLVQGIVLVYGVVVLVINLVVDVVLAVLDPRSAIQES</sequence>
<dbReference type="GO" id="GO:0071916">
    <property type="term" value="F:dipeptide transmembrane transporter activity"/>
    <property type="evidence" value="ECO:0007669"/>
    <property type="project" value="TreeGrafter"/>
</dbReference>
<dbReference type="PANTHER" id="PTHR43163:SF6">
    <property type="entry name" value="DIPEPTIDE TRANSPORT SYSTEM PERMEASE PROTEIN DPPB-RELATED"/>
    <property type="match status" value="1"/>
</dbReference>
<dbReference type="Pfam" id="PF00528">
    <property type="entry name" value="BPD_transp_1"/>
    <property type="match status" value="1"/>
</dbReference>
<comment type="caution">
    <text evidence="9">The sequence shown here is derived from an EMBL/GenBank/DDBJ whole genome shotgun (WGS) entry which is preliminary data.</text>
</comment>
<accession>A0A918CTI5</accession>
<comment type="subcellular location">
    <subcellularLocation>
        <location evidence="1 7">Cell membrane</location>
        <topology evidence="1 7">Multi-pass membrane protein</topology>
    </subcellularLocation>
</comment>
<keyword evidence="2 7" id="KW-0813">Transport</keyword>
<dbReference type="GO" id="GO:0005886">
    <property type="term" value="C:plasma membrane"/>
    <property type="evidence" value="ECO:0007669"/>
    <property type="project" value="UniProtKB-SubCell"/>
</dbReference>
<keyword evidence="4 7" id="KW-0812">Transmembrane</keyword>
<reference evidence="9" key="2">
    <citation type="submission" date="2020-09" db="EMBL/GenBank/DDBJ databases">
        <authorList>
            <person name="Sun Q."/>
            <person name="Zhou Y."/>
        </authorList>
    </citation>
    <scope>NUCLEOTIDE SEQUENCE</scope>
    <source>
        <strain evidence="9">CGMCC 4.7110</strain>
    </source>
</reference>
<feature type="transmembrane region" description="Helical" evidence="7">
    <location>
        <begin position="55"/>
        <end position="77"/>
    </location>
</feature>
<dbReference type="Proteomes" id="UP000653411">
    <property type="component" value="Unassembled WGS sequence"/>
</dbReference>
<evidence type="ECO:0000256" key="4">
    <source>
        <dbReference type="ARBA" id="ARBA00022692"/>
    </source>
</evidence>
<keyword evidence="5 7" id="KW-1133">Transmembrane helix</keyword>
<evidence type="ECO:0000259" key="8">
    <source>
        <dbReference type="PROSITE" id="PS50928"/>
    </source>
</evidence>
<dbReference type="EMBL" id="BMML01000013">
    <property type="protein sequence ID" value="GGN22709.1"/>
    <property type="molecule type" value="Genomic_DNA"/>
</dbReference>
<feature type="transmembrane region" description="Helical" evidence="7">
    <location>
        <begin position="188"/>
        <end position="214"/>
    </location>
</feature>
<dbReference type="Gene3D" id="1.10.3720.10">
    <property type="entry name" value="MetI-like"/>
    <property type="match status" value="1"/>
</dbReference>
<reference evidence="9" key="1">
    <citation type="journal article" date="2014" name="Int. J. Syst. Evol. Microbiol.">
        <title>Complete genome sequence of Corynebacterium casei LMG S-19264T (=DSM 44701T), isolated from a smear-ripened cheese.</title>
        <authorList>
            <consortium name="US DOE Joint Genome Institute (JGI-PGF)"/>
            <person name="Walter F."/>
            <person name="Albersmeier A."/>
            <person name="Kalinowski J."/>
            <person name="Ruckert C."/>
        </authorList>
    </citation>
    <scope>NUCLEOTIDE SEQUENCE</scope>
    <source>
        <strain evidence="9">CGMCC 4.7110</strain>
    </source>
</reference>
<evidence type="ECO:0000313" key="9">
    <source>
        <dbReference type="EMBL" id="GGN22709.1"/>
    </source>
</evidence>
<dbReference type="CDD" id="cd06261">
    <property type="entry name" value="TM_PBP2"/>
    <property type="match status" value="1"/>
</dbReference>
<feature type="transmembrane region" description="Helical" evidence="7">
    <location>
        <begin position="89"/>
        <end position="122"/>
    </location>
</feature>
<keyword evidence="10" id="KW-1185">Reference proteome</keyword>
<name>A0A918CTI5_9ACTN</name>
<protein>
    <submittedName>
        <fullName evidence="9">Peptide ABC transporter permease</fullName>
    </submittedName>
</protein>
<feature type="transmembrane region" description="Helical" evidence="7">
    <location>
        <begin position="134"/>
        <end position="153"/>
    </location>
</feature>
<evidence type="ECO:0000256" key="1">
    <source>
        <dbReference type="ARBA" id="ARBA00004651"/>
    </source>
</evidence>
<evidence type="ECO:0000313" key="10">
    <source>
        <dbReference type="Proteomes" id="UP000653411"/>
    </source>
</evidence>
<dbReference type="PANTHER" id="PTHR43163">
    <property type="entry name" value="DIPEPTIDE TRANSPORT SYSTEM PERMEASE PROTEIN DPPB-RELATED"/>
    <property type="match status" value="1"/>
</dbReference>
<evidence type="ECO:0000256" key="7">
    <source>
        <dbReference type="RuleBase" id="RU363032"/>
    </source>
</evidence>
<proteinExistence type="inferred from homology"/>
<organism evidence="9 10">
    <name type="scientific">Streptomyces fuscichromogenes</name>
    <dbReference type="NCBI Taxonomy" id="1324013"/>
    <lineage>
        <taxon>Bacteria</taxon>
        <taxon>Bacillati</taxon>
        <taxon>Actinomycetota</taxon>
        <taxon>Actinomycetes</taxon>
        <taxon>Kitasatosporales</taxon>
        <taxon>Streptomycetaceae</taxon>
        <taxon>Streptomyces</taxon>
    </lineage>
</organism>
<keyword evidence="3" id="KW-1003">Cell membrane</keyword>
<dbReference type="InterPro" id="IPR000515">
    <property type="entry name" value="MetI-like"/>
</dbReference>
<comment type="similarity">
    <text evidence="7">Belongs to the binding-protein-dependent transport system permease family.</text>
</comment>
<feature type="transmembrane region" description="Helical" evidence="7">
    <location>
        <begin position="234"/>
        <end position="260"/>
    </location>
</feature>
<evidence type="ECO:0000256" key="6">
    <source>
        <dbReference type="ARBA" id="ARBA00023136"/>
    </source>
</evidence>
<keyword evidence="6 7" id="KW-0472">Membrane</keyword>
<evidence type="ECO:0000256" key="5">
    <source>
        <dbReference type="ARBA" id="ARBA00022989"/>
    </source>
</evidence>
<dbReference type="PROSITE" id="PS50928">
    <property type="entry name" value="ABC_TM1"/>
    <property type="match status" value="1"/>
</dbReference>